<dbReference type="Pfam" id="PF00128">
    <property type="entry name" value="Alpha-amylase"/>
    <property type="match status" value="1"/>
</dbReference>
<organism evidence="3 4">
    <name type="scientific">Herbiconiux moechotypicola</name>
    <dbReference type="NCBI Taxonomy" id="637393"/>
    <lineage>
        <taxon>Bacteria</taxon>
        <taxon>Bacillati</taxon>
        <taxon>Actinomycetota</taxon>
        <taxon>Actinomycetes</taxon>
        <taxon>Micrococcales</taxon>
        <taxon>Microbacteriaceae</taxon>
        <taxon>Herbiconiux</taxon>
    </lineage>
</organism>
<dbReference type="SUPFAM" id="SSF51445">
    <property type="entry name" value="(Trans)glycosidases"/>
    <property type="match status" value="1"/>
</dbReference>
<evidence type="ECO:0000256" key="1">
    <source>
        <dbReference type="ARBA" id="ARBA00008061"/>
    </source>
</evidence>
<dbReference type="Proteomes" id="UP001500929">
    <property type="component" value="Unassembled WGS sequence"/>
</dbReference>
<comment type="similarity">
    <text evidence="1">Belongs to the glycosyl hydrolase 13 family.</text>
</comment>
<dbReference type="SMART" id="SM00642">
    <property type="entry name" value="Aamy"/>
    <property type="match status" value="1"/>
</dbReference>
<comment type="caution">
    <text evidence="3">The sequence shown here is derived from an EMBL/GenBank/DDBJ whole genome shotgun (WGS) entry which is preliminary data.</text>
</comment>
<dbReference type="InterPro" id="IPR045857">
    <property type="entry name" value="O16G_dom_2"/>
</dbReference>
<feature type="domain" description="Glycosyl hydrolase family 13 catalytic" evidence="2">
    <location>
        <begin position="27"/>
        <end position="419"/>
    </location>
</feature>
<accession>A0ABP5R2J3</accession>
<dbReference type="Gene3D" id="3.90.400.10">
    <property type="entry name" value="Oligo-1,6-glucosidase, Domain 2"/>
    <property type="match status" value="1"/>
</dbReference>
<evidence type="ECO:0000313" key="4">
    <source>
        <dbReference type="Proteomes" id="UP001500929"/>
    </source>
</evidence>
<dbReference type="CDD" id="cd11332">
    <property type="entry name" value="AmyAc_OligoGlu_TS"/>
    <property type="match status" value="1"/>
</dbReference>
<dbReference type="Gene3D" id="3.20.20.80">
    <property type="entry name" value="Glycosidases"/>
    <property type="match status" value="1"/>
</dbReference>
<evidence type="ECO:0000259" key="2">
    <source>
        <dbReference type="SMART" id="SM00642"/>
    </source>
</evidence>
<dbReference type="EMBL" id="BAAAQY010000017">
    <property type="protein sequence ID" value="GAA2249900.1"/>
    <property type="molecule type" value="Genomic_DNA"/>
</dbReference>
<dbReference type="InterPro" id="IPR017853">
    <property type="entry name" value="GH"/>
</dbReference>
<reference evidence="4" key="1">
    <citation type="journal article" date="2019" name="Int. J. Syst. Evol. Microbiol.">
        <title>The Global Catalogue of Microorganisms (GCM) 10K type strain sequencing project: providing services to taxonomists for standard genome sequencing and annotation.</title>
        <authorList>
            <consortium name="The Broad Institute Genomics Platform"/>
            <consortium name="The Broad Institute Genome Sequencing Center for Infectious Disease"/>
            <person name="Wu L."/>
            <person name="Ma J."/>
        </authorList>
    </citation>
    <scope>NUCLEOTIDE SEQUENCE [LARGE SCALE GENOMIC DNA]</scope>
    <source>
        <strain evidence="4">JCM 16117</strain>
    </source>
</reference>
<dbReference type="PANTHER" id="PTHR10357">
    <property type="entry name" value="ALPHA-AMYLASE FAMILY MEMBER"/>
    <property type="match status" value="1"/>
</dbReference>
<gene>
    <name evidence="3" type="ORF">GCM10009851_39340</name>
</gene>
<sequence length="547" mass="61062">MNHISESLVLTPAREQTDWWRSAVIYQIYPRSFADQNGDGIGDLVGISDHLDHLSDLGVDAIWLSPFYVSPQHDAGYDVADYRHVDPIFGTDSDFRNLIARAHRQGIRVIVDIVPNHSSSEHPWFVEALASAKGSAARSRYVFRDGRGDQGELPPNNWTSMFGGPAWTRIPDGQWYLHLFDSSQPDFNWGDDEVRAEFLDILRYWLDEGVDGFRVDVASGLIKAPGLPDAADGYAPMWDQDEVHEIYRGWRSVLAEYGDDRILIAEAWVDPPERQADYVRPDEMHQAFSPALIYTPWEPEAIAAAVRSNIVAISRVGGSPTWVLSNHDFVRHTSRLGLPDRWATQPNGIGADDVQPNRALGLRRAQAATVFMLGLPGSAYLYQGEELGLPEHTTLDDDVRQDPTWARSGNTVRGRDGCRIPLPWIADAPAFGFSTATPWLPQPEDWSALSADRQRGVPGSTFELYKAAIRLRKQLGLGTGEFEQLESGDENLLLYRNVGTLLALNMSDDEVELPYPQLRVLFTSGPGARSQSDRLAGWTAAWLQLCD</sequence>
<protein>
    <submittedName>
        <fullName evidence="3">Glycoside hydrolase family 13 protein</fullName>
    </submittedName>
</protein>
<proteinExistence type="inferred from homology"/>
<dbReference type="PANTHER" id="PTHR10357:SF179">
    <property type="entry name" value="NEUTRAL AND BASIC AMINO ACID TRANSPORT PROTEIN RBAT"/>
    <property type="match status" value="1"/>
</dbReference>
<dbReference type="GO" id="GO:0016787">
    <property type="term" value="F:hydrolase activity"/>
    <property type="evidence" value="ECO:0007669"/>
    <property type="project" value="UniProtKB-KW"/>
</dbReference>
<evidence type="ECO:0000313" key="3">
    <source>
        <dbReference type="EMBL" id="GAA2249900.1"/>
    </source>
</evidence>
<name>A0ABP5R2J3_9MICO</name>
<keyword evidence="3" id="KW-0378">Hydrolase</keyword>
<keyword evidence="4" id="KW-1185">Reference proteome</keyword>
<dbReference type="InterPro" id="IPR006047">
    <property type="entry name" value="GH13_cat_dom"/>
</dbReference>